<dbReference type="PROSITE" id="PS50943">
    <property type="entry name" value="HTH_CROC1"/>
    <property type="match status" value="1"/>
</dbReference>
<protein>
    <submittedName>
        <fullName evidence="2">Helix-turn-helix domain-containing protein</fullName>
    </submittedName>
</protein>
<dbReference type="InterPro" id="IPR010982">
    <property type="entry name" value="Lambda_DNA-bd_dom_sf"/>
</dbReference>
<dbReference type="SMART" id="SM00530">
    <property type="entry name" value="HTH_XRE"/>
    <property type="match status" value="1"/>
</dbReference>
<proteinExistence type="predicted"/>
<gene>
    <name evidence="2" type="ORF">JT362_32855</name>
</gene>
<dbReference type="InterPro" id="IPR001387">
    <property type="entry name" value="Cro/C1-type_HTH"/>
</dbReference>
<feature type="domain" description="HTH cro/C1-type" evidence="1">
    <location>
        <begin position="17"/>
        <end position="74"/>
    </location>
</feature>
<dbReference type="Gene3D" id="3.30.70.1230">
    <property type="entry name" value="Nucleotide cyclase"/>
    <property type="match status" value="1"/>
</dbReference>
<keyword evidence="3" id="KW-1185">Reference proteome</keyword>
<evidence type="ECO:0000259" key="1">
    <source>
        <dbReference type="PROSITE" id="PS50943"/>
    </source>
</evidence>
<dbReference type="Proteomes" id="UP001156441">
    <property type="component" value="Unassembled WGS sequence"/>
</dbReference>
<accession>A0ABT2JJ68</accession>
<dbReference type="CDD" id="cd00093">
    <property type="entry name" value="HTH_XRE"/>
    <property type="match status" value="1"/>
</dbReference>
<dbReference type="Pfam" id="PF13560">
    <property type="entry name" value="HTH_31"/>
    <property type="match status" value="1"/>
</dbReference>
<dbReference type="EMBL" id="JAFFZE010000030">
    <property type="protein sequence ID" value="MCT2587916.1"/>
    <property type="molecule type" value="Genomic_DNA"/>
</dbReference>
<dbReference type="RefSeq" id="WP_260195837.1">
    <property type="nucleotide sequence ID" value="NZ_JAFFZE010000030.1"/>
</dbReference>
<dbReference type="Gene3D" id="1.10.260.40">
    <property type="entry name" value="lambda repressor-like DNA-binding domains"/>
    <property type="match status" value="1"/>
</dbReference>
<evidence type="ECO:0000313" key="3">
    <source>
        <dbReference type="Proteomes" id="UP001156441"/>
    </source>
</evidence>
<organism evidence="2 3">
    <name type="scientific">Actinophytocola gossypii</name>
    <dbReference type="NCBI Taxonomy" id="2812003"/>
    <lineage>
        <taxon>Bacteria</taxon>
        <taxon>Bacillati</taxon>
        <taxon>Actinomycetota</taxon>
        <taxon>Actinomycetes</taxon>
        <taxon>Pseudonocardiales</taxon>
        <taxon>Pseudonocardiaceae</taxon>
    </lineage>
</organism>
<reference evidence="2 3" key="1">
    <citation type="submission" date="2021-02" db="EMBL/GenBank/DDBJ databases">
        <title>Actinophytocola xerophila sp. nov., isolated from soil of cotton cropping field.</title>
        <authorList>
            <person name="Huang R."/>
            <person name="Chen X."/>
            <person name="Ge X."/>
            <person name="Liu W."/>
        </authorList>
    </citation>
    <scope>NUCLEOTIDE SEQUENCE [LARGE SCALE GENOMIC DNA]</scope>
    <source>
        <strain evidence="2 3">S1-96</strain>
    </source>
</reference>
<dbReference type="InterPro" id="IPR029787">
    <property type="entry name" value="Nucleotide_cyclase"/>
</dbReference>
<evidence type="ECO:0000313" key="2">
    <source>
        <dbReference type="EMBL" id="MCT2587916.1"/>
    </source>
</evidence>
<sequence>MEKLGPTGHRVARRLGELRRERGLTLGQLEKRLTELGRPIQLSALSKTEKGERRVDADDLVALARALSVSPNSLLLPLQITADTEVELTSAVVLQAEEAWTWALRDHPSMRRTRNSKGTAALPVHRLMLAMDVVGASTRSNVMRATLRNTIHDLLERALLMCGISEDLRDPHLDRGDGLLVLIYPADQVPKSLLVTDLLPRLAALLQEHNETASDQPLRLRVALHSGDIHFDSRGVFGEDIDIVFRLLNSGEPKARSQQSSRFLTATISEGMYRSVVRHGYDGIDANEFEPVAAGEHRGWMTSVRRPGADHVFQDRQR</sequence>
<dbReference type="SUPFAM" id="SSF47413">
    <property type="entry name" value="lambda repressor-like DNA-binding domains"/>
    <property type="match status" value="1"/>
</dbReference>
<name>A0ABT2JJ68_9PSEU</name>
<comment type="caution">
    <text evidence="2">The sequence shown here is derived from an EMBL/GenBank/DDBJ whole genome shotgun (WGS) entry which is preliminary data.</text>
</comment>